<evidence type="ECO:0000256" key="2">
    <source>
        <dbReference type="ARBA" id="ARBA00023043"/>
    </source>
</evidence>
<dbReference type="AlphaFoldDB" id="A0A7S4S1H4"/>
<evidence type="ECO:0000313" key="4">
    <source>
        <dbReference type="EMBL" id="CAE4630734.1"/>
    </source>
</evidence>
<dbReference type="Gene3D" id="1.25.40.20">
    <property type="entry name" value="Ankyrin repeat-containing domain"/>
    <property type="match status" value="1"/>
</dbReference>
<dbReference type="SMART" id="SM00248">
    <property type="entry name" value="ANK"/>
    <property type="match status" value="5"/>
</dbReference>
<name>A0A7S4S1H4_9STRA</name>
<dbReference type="EMBL" id="HBNS01034881">
    <property type="protein sequence ID" value="CAE4630734.1"/>
    <property type="molecule type" value="Transcribed_RNA"/>
</dbReference>
<dbReference type="SUPFAM" id="SSF48403">
    <property type="entry name" value="Ankyrin repeat"/>
    <property type="match status" value="1"/>
</dbReference>
<proteinExistence type="predicted"/>
<dbReference type="InterPro" id="IPR036770">
    <property type="entry name" value="Ankyrin_rpt-contain_sf"/>
</dbReference>
<reference evidence="4" key="1">
    <citation type="submission" date="2021-01" db="EMBL/GenBank/DDBJ databases">
        <authorList>
            <person name="Corre E."/>
            <person name="Pelletier E."/>
            <person name="Niang G."/>
            <person name="Scheremetjew M."/>
            <person name="Finn R."/>
            <person name="Kale V."/>
            <person name="Holt S."/>
            <person name="Cochrane G."/>
            <person name="Meng A."/>
            <person name="Brown T."/>
            <person name="Cohen L."/>
        </authorList>
    </citation>
    <scope>NUCLEOTIDE SEQUENCE</scope>
    <source>
        <strain evidence="4">GSO104</strain>
    </source>
</reference>
<sequence>MSLFNTLNHSSKDEVDCDAVIKAAQQNHEDVDQKFKFTHAEIIYNSWAPLYQALQLGLPYDVIDALSSPAIMKSTMNDNVFCCTGPRAPLHYAIKYNASFDVIELLLHKDPDAARVKGWTPLHEACESNASVEMVRYLLEIWPNAARERVGDGYTPLCYAINQNASIDVIEMLLEVCPDAVRYPLAEFLYDELHYEHFDAYYYNSSDDTALHMACRQSDVSLEVVSALLSIWPDAVFHKNINSDYGETPLHVACANKNATLEVVQVLLDCWLKEEENLTSHSVESLIRLTTPHDVLDLLYDLSSLFGYDDPPVDEIIAYFTDINWRNGVLLVINMHPALIKTLEIPTNTMADFLCDVGKCCSLATMMALIQNEPDLLEGV</sequence>
<protein>
    <submittedName>
        <fullName evidence="4">Uncharacterized protein</fullName>
    </submittedName>
</protein>
<organism evidence="4">
    <name type="scientific">Ditylum brightwellii</name>
    <dbReference type="NCBI Taxonomy" id="49249"/>
    <lineage>
        <taxon>Eukaryota</taxon>
        <taxon>Sar</taxon>
        <taxon>Stramenopiles</taxon>
        <taxon>Ochrophyta</taxon>
        <taxon>Bacillariophyta</taxon>
        <taxon>Mediophyceae</taxon>
        <taxon>Lithodesmiophycidae</taxon>
        <taxon>Lithodesmiales</taxon>
        <taxon>Lithodesmiaceae</taxon>
        <taxon>Ditylum</taxon>
    </lineage>
</organism>
<dbReference type="PANTHER" id="PTHR24198">
    <property type="entry name" value="ANKYRIN REPEAT AND PROTEIN KINASE DOMAIN-CONTAINING PROTEIN"/>
    <property type="match status" value="1"/>
</dbReference>
<keyword evidence="1" id="KW-0677">Repeat</keyword>
<evidence type="ECO:0000256" key="1">
    <source>
        <dbReference type="ARBA" id="ARBA00022737"/>
    </source>
</evidence>
<dbReference type="PROSITE" id="PS50088">
    <property type="entry name" value="ANK_REPEAT"/>
    <property type="match status" value="1"/>
</dbReference>
<gene>
    <name evidence="4" type="ORF">DBRI00130_LOCUS27248</name>
</gene>
<dbReference type="InterPro" id="IPR002110">
    <property type="entry name" value="Ankyrin_rpt"/>
</dbReference>
<dbReference type="Pfam" id="PF12796">
    <property type="entry name" value="Ank_2"/>
    <property type="match status" value="2"/>
</dbReference>
<dbReference type="PANTHER" id="PTHR24198:SF165">
    <property type="entry name" value="ANKYRIN REPEAT-CONTAINING PROTEIN-RELATED"/>
    <property type="match status" value="1"/>
</dbReference>
<evidence type="ECO:0000256" key="3">
    <source>
        <dbReference type="PROSITE-ProRule" id="PRU00023"/>
    </source>
</evidence>
<keyword evidence="2 3" id="KW-0040">ANK repeat</keyword>
<feature type="repeat" description="ANK" evidence="3">
    <location>
        <begin position="245"/>
        <end position="269"/>
    </location>
</feature>
<accession>A0A7S4S1H4</accession>
<dbReference type="PROSITE" id="PS50297">
    <property type="entry name" value="ANK_REP_REGION"/>
    <property type="match status" value="1"/>
</dbReference>